<comment type="similarity">
    <text evidence="2">Belongs to the prokaryotic Ku family.</text>
</comment>
<accession>A0ABU0BYH1</accession>
<dbReference type="InterPro" id="IPR006164">
    <property type="entry name" value="DNA_bd_Ku70/Ku80"/>
</dbReference>
<evidence type="ECO:0000256" key="1">
    <source>
        <dbReference type="ARBA" id="ARBA00023125"/>
    </source>
</evidence>
<dbReference type="CDD" id="cd00789">
    <property type="entry name" value="KU_like"/>
    <property type="match status" value="1"/>
</dbReference>
<dbReference type="InterPro" id="IPR016194">
    <property type="entry name" value="SPOC-like_C_dom_sf"/>
</dbReference>
<dbReference type="NCBIfam" id="TIGR02772">
    <property type="entry name" value="Ku_bact"/>
    <property type="match status" value="1"/>
</dbReference>
<dbReference type="PANTHER" id="PTHR41251:SF1">
    <property type="entry name" value="NON-HOMOLOGOUS END JOINING PROTEIN KU"/>
    <property type="match status" value="1"/>
</dbReference>
<comment type="caution">
    <text evidence="5">The sequence shown here is derived from an EMBL/GenBank/DDBJ whole genome shotgun (WGS) entry which is preliminary data.</text>
</comment>
<dbReference type="HAMAP" id="MF_01875">
    <property type="entry name" value="Prokaryotic_Ku"/>
    <property type="match status" value="1"/>
</dbReference>
<proteinExistence type="inferred from homology"/>
<keyword evidence="2" id="KW-0227">DNA damage</keyword>
<dbReference type="Proteomes" id="UP001230207">
    <property type="component" value="Unassembled WGS sequence"/>
</dbReference>
<dbReference type="Gene3D" id="2.40.290.10">
    <property type="match status" value="1"/>
</dbReference>
<keyword evidence="6" id="KW-1185">Reference proteome</keyword>
<keyword evidence="1 2" id="KW-0238">DNA-binding</keyword>
<gene>
    <name evidence="2" type="primary">ku</name>
    <name evidence="5" type="ORF">QO002_005517</name>
</gene>
<dbReference type="EMBL" id="JAUSVF010000003">
    <property type="protein sequence ID" value="MDQ0323311.1"/>
    <property type="molecule type" value="Genomic_DNA"/>
</dbReference>
<keyword evidence="2" id="KW-0233">DNA recombination</keyword>
<evidence type="ECO:0000256" key="3">
    <source>
        <dbReference type="SAM" id="MobiDB-lite"/>
    </source>
</evidence>
<evidence type="ECO:0000313" key="5">
    <source>
        <dbReference type="EMBL" id="MDQ0323311.1"/>
    </source>
</evidence>
<dbReference type="SMART" id="SM00559">
    <property type="entry name" value="Ku78"/>
    <property type="match status" value="1"/>
</dbReference>
<feature type="domain" description="Ku" evidence="4">
    <location>
        <begin position="55"/>
        <end position="185"/>
    </location>
</feature>
<keyword evidence="2" id="KW-0234">DNA repair</keyword>
<dbReference type="SUPFAM" id="SSF100939">
    <property type="entry name" value="SPOC domain-like"/>
    <property type="match status" value="1"/>
</dbReference>
<dbReference type="InterPro" id="IPR009187">
    <property type="entry name" value="Prok_Ku"/>
</dbReference>
<sequence>MAPRANWKGFLKVGELTCAVALYTAASTSERISFHTLNRKTGNRVRREFVDSETGKTVERDDQVKGYEDSNGRYIVFEPDEIAAAVPDADKMLDAESFISCDEIDDVYFDKPYYLAPADKQSNEVFNLIRNGLKKRKVAAIAETVLFRRVRKLLIRPYDRGLVASTLNFEYEVRSAKDAFSDTPNLKIEAEMLELANHIIGGKIGKFDPSKFEDRYEDALTEVVKAKIEGRKIKPQPVPEPTKVVDLMEALRQSAGMKSGEKKSKAKTAKRSATQPQKKTPTRKAG</sequence>
<reference evidence="5 6" key="1">
    <citation type="submission" date="2023-07" db="EMBL/GenBank/DDBJ databases">
        <title>Genomic Encyclopedia of Type Strains, Phase IV (KMG-IV): sequencing the most valuable type-strain genomes for metagenomic binning, comparative biology and taxonomic classification.</title>
        <authorList>
            <person name="Goeker M."/>
        </authorList>
    </citation>
    <scope>NUCLEOTIDE SEQUENCE [LARGE SCALE GENOMIC DNA]</scope>
    <source>
        <strain evidence="5 6">DSM 1112</strain>
    </source>
</reference>
<evidence type="ECO:0000256" key="2">
    <source>
        <dbReference type="HAMAP-Rule" id="MF_01875"/>
    </source>
</evidence>
<evidence type="ECO:0000313" key="6">
    <source>
        <dbReference type="Proteomes" id="UP001230207"/>
    </source>
</evidence>
<dbReference type="PIRSF" id="PIRSF006493">
    <property type="entry name" value="Prok_Ku"/>
    <property type="match status" value="1"/>
</dbReference>
<dbReference type="PANTHER" id="PTHR41251">
    <property type="entry name" value="NON-HOMOLOGOUS END JOINING PROTEIN KU"/>
    <property type="match status" value="1"/>
</dbReference>
<feature type="region of interest" description="Disordered" evidence="3">
    <location>
        <begin position="251"/>
        <end position="286"/>
    </location>
</feature>
<name>A0ABU0BYH1_9HYPH</name>
<protein>
    <recommendedName>
        <fullName evidence="2">Non-homologous end joining protein Ku</fullName>
    </recommendedName>
</protein>
<evidence type="ECO:0000259" key="4">
    <source>
        <dbReference type="SMART" id="SM00559"/>
    </source>
</evidence>
<organism evidence="5 6">
    <name type="scientific">Pararhizobium capsulatum DSM 1112</name>
    <dbReference type="NCBI Taxonomy" id="1121113"/>
    <lineage>
        <taxon>Bacteria</taxon>
        <taxon>Pseudomonadati</taxon>
        <taxon>Pseudomonadota</taxon>
        <taxon>Alphaproteobacteria</taxon>
        <taxon>Hyphomicrobiales</taxon>
        <taxon>Rhizobiaceae</taxon>
        <taxon>Rhizobium/Agrobacterium group</taxon>
        <taxon>Pararhizobium</taxon>
    </lineage>
</organism>
<comment type="function">
    <text evidence="2">With LigD forms a non-homologous end joining (NHEJ) DNA repair enzyme, which repairs dsDNA breaks with reduced fidelity. Binds linear dsDNA with 5'- and 3'- overhangs but not closed circular dsDNA nor ssDNA. Recruits and stimulates the ligase activity of LigD.</text>
</comment>
<comment type="subunit">
    <text evidence="2">Homodimer. Interacts with LigD.</text>
</comment>
<dbReference type="Pfam" id="PF02735">
    <property type="entry name" value="Ku"/>
    <property type="match status" value="1"/>
</dbReference>
<dbReference type="RefSeq" id="WP_307235775.1">
    <property type="nucleotide sequence ID" value="NZ_JAUSVF010000003.1"/>
</dbReference>